<evidence type="ECO:0000256" key="4">
    <source>
        <dbReference type="ARBA" id="ARBA00022821"/>
    </source>
</evidence>
<dbReference type="InterPro" id="IPR002921">
    <property type="entry name" value="Fungal_lipase-type"/>
</dbReference>
<dbReference type="PANTHER" id="PTHR47413:SF2">
    <property type="entry name" value="LIPASE-LIKE PAD4"/>
    <property type="match status" value="1"/>
</dbReference>
<evidence type="ECO:0000259" key="7">
    <source>
        <dbReference type="Pfam" id="PF18117"/>
    </source>
</evidence>
<dbReference type="PANTHER" id="PTHR47413">
    <property type="entry name" value="LIPASE-LIKE PAD4"/>
    <property type="match status" value="1"/>
</dbReference>
<keyword evidence="3" id="KW-0963">Cytoplasm</keyword>
<dbReference type="OrthoDB" id="438440at2759"/>
<feature type="domain" description="Fungal lipase-type" evidence="6">
    <location>
        <begin position="91"/>
        <end position="201"/>
    </location>
</feature>
<reference evidence="8" key="1">
    <citation type="journal article" date="2023" name="Plant J.">
        <title>The genome of the king protea, Protea cynaroides.</title>
        <authorList>
            <person name="Chang J."/>
            <person name="Duong T.A."/>
            <person name="Schoeman C."/>
            <person name="Ma X."/>
            <person name="Roodt D."/>
            <person name="Barker N."/>
            <person name="Li Z."/>
            <person name="Van de Peer Y."/>
            <person name="Mizrachi E."/>
        </authorList>
    </citation>
    <scope>NUCLEOTIDE SEQUENCE</scope>
    <source>
        <tissue evidence="8">Young leaves</tissue>
    </source>
</reference>
<keyword evidence="4" id="KW-0611">Plant defense</keyword>
<evidence type="ECO:0000259" key="6">
    <source>
        <dbReference type="Pfam" id="PF01764"/>
    </source>
</evidence>
<evidence type="ECO:0000313" key="9">
    <source>
        <dbReference type="Proteomes" id="UP001141806"/>
    </source>
</evidence>
<keyword evidence="9" id="KW-1185">Reference proteome</keyword>
<feature type="domain" description="EDS1 EP" evidence="7">
    <location>
        <begin position="393"/>
        <end position="600"/>
    </location>
</feature>
<comment type="subcellular location">
    <subcellularLocation>
        <location evidence="2">Cytoplasm</location>
    </subcellularLocation>
    <subcellularLocation>
        <location evidence="1">Nucleus</location>
    </subcellularLocation>
</comment>
<proteinExistence type="predicted"/>
<gene>
    <name evidence="8" type="ORF">NE237_030322</name>
</gene>
<keyword evidence="5" id="KW-0539">Nucleus</keyword>
<dbReference type="Pfam" id="PF01764">
    <property type="entry name" value="Lipase_3"/>
    <property type="match status" value="1"/>
</dbReference>
<dbReference type="GO" id="GO:0006952">
    <property type="term" value="P:defense response"/>
    <property type="evidence" value="ECO:0007669"/>
    <property type="project" value="UniProtKB-KW"/>
</dbReference>
<dbReference type="AlphaFoldDB" id="A0A9Q0GU03"/>
<dbReference type="GO" id="GO:0005634">
    <property type="term" value="C:nucleus"/>
    <property type="evidence" value="ECO:0007669"/>
    <property type="project" value="UniProtKB-SubCell"/>
</dbReference>
<evidence type="ECO:0000313" key="8">
    <source>
        <dbReference type="EMBL" id="KAJ4953490.1"/>
    </source>
</evidence>
<evidence type="ECO:0008006" key="10">
    <source>
        <dbReference type="Google" id="ProtNLM"/>
    </source>
</evidence>
<dbReference type="InterPro" id="IPR041266">
    <property type="entry name" value="EDS1_EP"/>
</dbReference>
<evidence type="ECO:0000256" key="5">
    <source>
        <dbReference type="ARBA" id="ARBA00023242"/>
    </source>
</evidence>
<dbReference type="SUPFAM" id="SSF53474">
    <property type="entry name" value="alpha/beta-Hydrolases"/>
    <property type="match status" value="1"/>
</dbReference>
<dbReference type="InterPro" id="IPR029058">
    <property type="entry name" value="AB_hydrolase_fold"/>
</dbReference>
<name>A0A9Q0GU03_9MAGN</name>
<dbReference type="Proteomes" id="UP001141806">
    <property type="component" value="Unassembled WGS sequence"/>
</dbReference>
<evidence type="ECO:0000256" key="2">
    <source>
        <dbReference type="ARBA" id="ARBA00004496"/>
    </source>
</evidence>
<evidence type="ECO:0000256" key="1">
    <source>
        <dbReference type="ARBA" id="ARBA00004123"/>
    </source>
</evidence>
<dbReference type="GO" id="GO:0006629">
    <property type="term" value="P:lipid metabolic process"/>
    <property type="evidence" value="ECO:0007669"/>
    <property type="project" value="InterPro"/>
</dbReference>
<dbReference type="CDD" id="cd00519">
    <property type="entry name" value="Lipase_3"/>
    <property type="match status" value="1"/>
</dbReference>
<dbReference type="GO" id="GO:0005737">
    <property type="term" value="C:cytoplasm"/>
    <property type="evidence" value="ECO:0007669"/>
    <property type="project" value="UniProtKB-SubCell"/>
</dbReference>
<sequence>MEAEMFETSEKLAEFLASTSLLSESWRLCSLANTSVPPCRIIVDQIGDVGYVAFSGVVGVNSDGDNLVPLESDPFGNGPFSSSYSREDGEDPAMVHSWFLHIFLNIFHSPIFHNQMLTVMNRSKAVIVTGHSIGGTTASLAALWLLSYLQTISSPISVLCITFGSPLLGNESLLKAILRERWGGKFCHVVSKDDLVPRLLFAPLTSITPQLNYLLQLWQFSTTSPQLGQPSMQLSEEDKIEFYHYILSHVAEAEREGSMKCPYKPFGSYLLCSEKGAVCVENATAVVQMLHLMFTTSSVNSMIDDHLKYGDVVAKISQQFLKSRSFTEGVLLPGSSYEVGILLALEASDIVNQDSVAERAKECLKMAKQMGRRPNLNCANLANSLAKVNPYRAEIEWYKSQCDESEDQMGYYDSFKLRGASKRISKINMNRFKLAGFWDKVIYLLETNQLPHDFPIQAKWVMGSLFYRLLVEPLDIAEYYRTDMHRIKGHYLMHGRERRYVIFERWWMNRKKGTEDNKNRSKYAGLTQDSCFWARVEEAKDCLENAKIETDTSKLAQLWENMKQFELYASGLIEKKEVSKDVVAKNSSYSLWVEKWRAYQCTRLLLS</sequence>
<dbReference type="Pfam" id="PF18117">
    <property type="entry name" value="EDS1_EP"/>
    <property type="match status" value="1"/>
</dbReference>
<evidence type="ECO:0000256" key="3">
    <source>
        <dbReference type="ARBA" id="ARBA00022490"/>
    </source>
</evidence>
<dbReference type="EMBL" id="JAMYWD010000012">
    <property type="protein sequence ID" value="KAJ4953490.1"/>
    <property type="molecule type" value="Genomic_DNA"/>
</dbReference>
<dbReference type="Gene3D" id="3.40.50.1820">
    <property type="entry name" value="alpha/beta hydrolase"/>
    <property type="match status" value="1"/>
</dbReference>
<organism evidence="8 9">
    <name type="scientific">Protea cynaroides</name>
    <dbReference type="NCBI Taxonomy" id="273540"/>
    <lineage>
        <taxon>Eukaryota</taxon>
        <taxon>Viridiplantae</taxon>
        <taxon>Streptophyta</taxon>
        <taxon>Embryophyta</taxon>
        <taxon>Tracheophyta</taxon>
        <taxon>Spermatophyta</taxon>
        <taxon>Magnoliopsida</taxon>
        <taxon>Proteales</taxon>
        <taxon>Proteaceae</taxon>
        <taxon>Protea</taxon>
    </lineage>
</organism>
<comment type="caution">
    <text evidence="8">The sequence shown here is derived from an EMBL/GenBank/DDBJ whole genome shotgun (WGS) entry which is preliminary data.</text>
</comment>
<protein>
    <recommendedName>
        <fullName evidence="10">Lipase-like PAD4</fullName>
    </recommendedName>
</protein>
<accession>A0A9Q0GU03</accession>